<dbReference type="STRING" id="50429.A0A2B4S6R8"/>
<organism evidence="2 3">
    <name type="scientific">Stylophora pistillata</name>
    <name type="common">Smooth cauliflower coral</name>
    <dbReference type="NCBI Taxonomy" id="50429"/>
    <lineage>
        <taxon>Eukaryota</taxon>
        <taxon>Metazoa</taxon>
        <taxon>Cnidaria</taxon>
        <taxon>Anthozoa</taxon>
        <taxon>Hexacorallia</taxon>
        <taxon>Scleractinia</taxon>
        <taxon>Astrocoeniina</taxon>
        <taxon>Pocilloporidae</taxon>
        <taxon>Stylophora</taxon>
    </lineage>
</organism>
<dbReference type="PANTHER" id="PTHR42858">
    <property type="entry name" value="AMINOTRANSFERASE"/>
    <property type="match status" value="1"/>
</dbReference>
<evidence type="ECO:0000259" key="1">
    <source>
        <dbReference type="Pfam" id="PF00155"/>
    </source>
</evidence>
<evidence type="ECO:0000313" key="2">
    <source>
        <dbReference type="EMBL" id="PFX24248.1"/>
    </source>
</evidence>
<protein>
    <recommendedName>
        <fullName evidence="1">Aminotransferase class I/classII large domain-containing protein</fullName>
    </recommendedName>
</protein>
<dbReference type="PANTHER" id="PTHR42858:SF1">
    <property type="entry name" value="LD15494P"/>
    <property type="match status" value="1"/>
</dbReference>
<dbReference type="OrthoDB" id="7042322at2759"/>
<dbReference type="AlphaFoldDB" id="A0A2B4S6R8"/>
<name>A0A2B4S6R8_STYPI</name>
<dbReference type="CDD" id="cd00609">
    <property type="entry name" value="AAT_like"/>
    <property type="match status" value="1"/>
</dbReference>
<dbReference type="Gene3D" id="3.40.640.10">
    <property type="entry name" value="Type I PLP-dependent aspartate aminotransferase-like (Major domain)"/>
    <property type="match status" value="1"/>
</dbReference>
<feature type="domain" description="Aminotransferase class I/classII large" evidence="1">
    <location>
        <begin position="13"/>
        <end position="258"/>
    </location>
</feature>
<accession>A0A2B4S6R8</accession>
<dbReference type="EMBL" id="LSMT01000181">
    <property type="protein sequence ID" value="PFX24248.1"/>
    <property type="molecule type" value="Genomic_DNA"/>
</dbReference>
<sequence length="281" mass="31700">MKVIGVPSDKDGIIVDELERQLMKHVSELPPPTDMKPYSAMLYCVPTFNNPTGSCLPPEQCKKMINLMRKYNVLAFCDDVYNLLSYTGDKPPPQRLYAFDDKSNADYKGNVISNGSFSKFLAPGLRLGWMEVPERVRCLLQKSAYAIGGGCFNHYLSCIIAVALQEGLVKDHLSMVRKVLEVQLNALCNALNKYIPEGQISYQRPKGGYFVWVTFPPEVDCDKLFKICLEKYLVEFNYGSHFAASSGKFKNCMRLCFAFNECDIIEHCVKQIALSLKELVG</sequence>
<dbReference type="InterPro" id="IPR004839">
    <property type="entry name" value="Aminotransferase_I/II_large"/>
</dbReference>
<dbReference type="Gene3D" id="3.90.1150.10">
    <property type="entry name" value="Aspartate Aminotransferase, domain 1"/>
    <property type="match status" value="1"/>
</dbReference>
<dbReference type="InterPro" id="IPR015424">
    <property type="entry name" value="PyrdxlP-dep_Trfase"/>
</dbReference>
<evidence type="ECO:0000313" key="3">
    <source>
        <dbReference type="Proteomes" id="UP000225706"/>
    </source>
</evidence>
<dbReference type="InterPro" id="IPR015421">
    <property type="entry name" value="PyrdxlP-dep_Trfase_major"/>
</dbReference>
<gene>
    <name evidence="2" type="ORF">AWC38_SpisGene11113</name>
</gene>
<comment type="caution">
    <text evidence="2">The sequence shown here is derived from an EMBL/GenBank/DDBJ whole genome shotgun (WGS) entry which is preliminary data.</text>
</comment>
<dbReference type="SUPFAM" id="SSF53383">
    <property type="entry name" value="PLP-dependent transferases"/>
    <property type="match status" value="1"/>
</dbReference>
<dbReference type="GO" id="GO:0030170">
    <property type="term" value="F:pyridoxal phosphate binding"/>
    <property type="evidence" value="ECO:0007669"/>
    <property type="project" value="InterPro"/>
</dbReference>
<proteinExistence type="predicted"/>
<keyword evidence="3" id="KW-1185">Reference proteome</keyword>
<dbReference type="InterPro" id="IPR015422">
    <property type="entry name" value="PyrdxlP-dep_Trfase_small"/>
</dbReference>
<reference evidence="3" key="1">
    <citation type="journal article" date="2017" name="bioRxiv">
        <title>Comparative analysis of the genomes of Stylophora pistillata and Acropora digitifera provides evidence for extensive differences between species of corals.</title>
        <authorList>
            <person name="Voolstra C.R."/>
            <person name="Li Y."/>
            <person name="Liew Y.J."/>
            <person name="Baumgarten S."/>
            <person name="Zoccola D."/>
            <person name="Flot J.-F."/>
            <person name="Tambutte S."/>
            <person name="Allemand D."/>
            <person name="Aranda M."/>
        </authorList>
    </citation>
    <scope>NUCLEOTIDE SEQUENCE [LARGE SCALE GENOMIC DNA]</scope>
</reference>
<dbReference type="Proteomes" id="UP000225706">
    <property type="component" value="Unassembled WGS sequence"/>
</dbReference>
<dbReference type="GO" id="GO:0047536">
    <property type="term" value="F:2-aminoadipate transaminase activity"/>
    <property type="evidence" value="ECO:0007669"/>
    <property type="project" value="TreeGrafter"/>
</dbReference>
<dbReference type="Pfam" id="PF00155">
    <property type="entry name" value="Aminotran_1_2"/>
    <property type="match status" value="1"/>
</dbReference>